<organism evidence="7 8">
    <name type="scientific">Septoria linicola</name>
    <dbReference type="NCBI Taxonomy" id="215465"/>
    <lineage>
        <taxon>Eukaryota</taxon>
        <taxon>Fungi</taxon>
        <taxon>Dikarya</taxon>
        <taxon>Ascomycota</taxon>
        <taxon>Pezizomycotina</taxon>
        <taxon>Dothideomycetes</taxon>
        <taxon>Dothideomycetidae</taxon>
        <taxon>Mycosphaerellales</taxon>
        <taxon>Mycosphaerellaceae</taxon>
        <taxon>Septoria</taxon>
    </lineage>
</organism>
<feature type="transmembrane region" description="Helical" evidence="6">
    <location>
        <begin position="393"/>
        <end position="412"/>
    </location>
</feature>
<feature type="transmembrane region" description="Helical" evidence="6">
    <location>
        <begin position="229"/>
        <end position="249"/>
    </location>
</feature>
<keyword evidence="4 6" id="KW-1133">Transmembrane helix</keyword>
<evidence type="ECO:0000256" key="1">
    <source>
        <dbReference type="ARBA" id="ARBA00004141"/>
    </source>
</evidence>
<evidence type="ECO:0000256" key="3">
    <source>
        <dbReference type="ARBA" id="ARBA00022692"/>
    </source>
</evidence>
<dbReference type="OrthoDB" id="1055148at2759"/>
<comment type="similarity">
    <text evidence="2">Belongs to the purine-cytosine permease (2.A.39) family.</text>
</comment>
<sequence>MEKLRDSKVSRTLDRLAVPSEPGLTNAQLMLANEDLKPVEPERRVWTHKNFIFFWISDSFNINTWMISSSNIVDGLSWWQSWLCVWIGYGIAACFVVLTGRIGAKYHISFPVIARSSFGIWGGLWPVLNRAVMACVWYGVQGWIGGTCVYLMIRSIWPSWDDYGDGGSRNTMPTSSGTNTRDFVSFFLFWAGSLPLSGTGIAFFIWAIVRADGLGPIVKQRGSLQGSALGWAVVKGIMSAIANFATLIVNDPDFSRFARSPKDALWSQLLTIPIGFAITSFIGIIVSSSSTVIFQVDEPIWSPLTLLQMFLEEPGVSGATRFGVFVIAAAFTLAQLGTNIAANSISAGTDLTALLPRWINIRRGSYVCAIVGLAMCPWHLLSSSNNFTTYLSAYSVFLSSIAGVMCSDYYLVRKGYLQTRDLYSAQKTGPYYYRYGVSWRAYTAYIAGILPNVVGFAGAVGTPVPVGATYVYNLNFFAGFIVASSIYWILCKIKPIPACSDTWLEVDDDTEGRTGSLVYGIKPDDDGSQYGEDTVYSKGADLPKGTV</sequence>
<keyword evidence="5 6" id="KW-0472">Membrane</keyword>
<feature type="transmembrane region" description="Helical" evidence="6">
    <location>
        <begin position="51"/>
        <end position="73"/>
    </location>
</feature>
<keyword evidence="3 6" id="KW-0812">Transmembrane</keyword>
<evidence type="ECO:0000256" key="6">
    <source>
        <dbReference type="SAM" id="Phobius"/>
    </source>
</evidence>
<dbReference type="AlphaFoldDB" id="A0A9Q9AIS1"/>
<dbReference type="EMBL" id="CP099418">
    <property type="protein sequence ID" value="USW46857.1"/>
    <property type="molecule type" value="Genomic_DNA"/>
</dbReference>
<dbReference type="CDD" id="cd11482">
    <property type="entry name" value="SLC-NCS1sbd_NRT1-like"/>
    <property type="match status" value="1"/>
</dbReference>
<accession>A0A9Q9AIS1</accession>
<comment type="subcellular location">
    <subcellularLocation>
        <location evidence="1">Membrane</location>
        <topology evidence="1">Multi-pass membrane protein</topology>
    </subcellularLocation>
</comment>
<dbReference type="GO" id="GO:0015205">
    <property type="term" value="F:nucleobase transmembrane transporter activity"/>
    <property type="evidence" value="ECO:0007669"/>
    <property type="project" value="TreeGrafter"/>
</dbReference>
<feature type="transmembrane region" description="Helical" evidence="6">
    <location>
        <begin position="131"/>
        <end position="153"/>
    </location>
</feature>
<name>A0A9Q9AIS1_9PEZI</name>
<dbReference type="InterPro" id="IPR001248">
    <property type="entry name" value="Pur-cyt_permease"/>
</dbReference>
<evidence type="ECO:0000256" key="4">
    <source>
        <dbReference type="ARBA" id="ARBA00022989"/>
    </source>
</evidence>
<protein>
    <submittedName>
        <fullName evidence="7">Purine-cytosine permease</fullName>
    </submittedName>
</protein>
<reference evidence="7" key="1">
    <citation type="submission" date="2022-06" db="EMBL/GenBank/DDBJ databases">
        <title>Complete genome sequences of two strains of the flax pathogen Septoria linicola.</title>
        <authorList>
            <person name="Lapalu N."/>
            <person name="Simon A."/>
            <person name="Demenou B."/>
            <person name="Paumier D."/>
            <person name="Guillot M.-P."/>
            <person name="Gout L."/>
            <person name="Valade R."/>
        </authorList>
    </citation>
    <scope>NUCLEOTIDE SEQUENCE</scope>
    <source>
        <strain evidence="7">SE15195</strain>
    </source>
</reference>
<dbReference type="Pfam" id="PF02133">
    <property type="entry name" value="Transp_cyt_pur"/>
    <property type="match status" value="1"/>
</dbReference>
<feature type="transmembrane region" description="Helical" evidence="6">
    <location>
        <begin position="470"/>
        <end position="490"/>
    </location>
</feature>
<gene>
    <name evidence="7" type="ORF">Slin15195_G001760</name>
</gene>
<dbReference type="Gene3D" id="1.10.4160.10">
    <property type="entry name" value="Hydantoin permease"/>
    <property type="match status" value="1"/>
</dbReference>
<feature type="transmembrane region" description="Helical" evidence="6">
    <location>
        <begin position="269"/>
        <end position="294"/>
    </location>
</feature>
<feature type="transmembrane region" description="Helical" evidence="6">
    <location>
        <begin position="363"/>
        <end position="381"/>
    </location>
</feature>
<keyword evidence="8" id="KW-1185">Reference proteome</keyword>
<evidence type="ECO:0000256" key="2">
    <source>
        <dbReference type="ARBA" id="ARBA00008974"/>
    </source>
</evidence>
<feature type="transmembrane region" description="Helical" evidence="6">
    <location>
        <begin position="79"/>
        <end position="99"/>
    </location>
</feature>
<dbReference type="GO" id="GO:0005886">
    <property type="term" value="C:plasma membrane"/>
    <property type="evidence" value="ECO:0007669"/>
    <property type="project" value="TreeGrafter"/>
</dbReference>
<evidence type="ECO:0000313" key="7">
    <source>
        <dbReference type="EMBL" id="USW46857.1"/>
    </source>
</evidence>
<evidence type="ECO:0000256" key="5">
    <source>
        <dbReference type="ARBA" id="ARBA00023136"/>
    </source>
</evidence>
<feature type="transmembrane region" description="Helical" evidence="6">
    <location>
        <begin position="186"/>
        <end position="209"/>
    </location>
</feature>
<evidence type="ECO:0000313" key="8">
    <source>
        <dbReference type="Proteomes" id="UP001056384"/>
    </source>
</evidence>
<dbReference type="Proteomes" id="UP001056384">
    <property type="component" value="Chromosome 1"/>
</dbReference>
<dbReference type="InterPro" id="IPR045225">
    <property type="entry name" value="Uracil/uridine/allantoin_perm"/>
</dbReference>
<proteinExistence type="inferred from homology"/>
<dbReference type="PANTHER" id="PTHR30618:SF2">
    <property type="entry name" value="ALLANTOIN PERMEASE-RELATED"/>
    <property type="match status" value="1"/>
</dbReference>
<feature type="transmembrane region" description="Helical" evidence="6">
    <location>
        <begin position="442"/>
        <end position="464"/>
    </location>
</feature>
<dbReference type="PANTHER" id="PTHR30618">
    <property type="entry name" value="NCS1 FAMILY PURINE/PYRIMIDINE TRANSPORTER"/>
    <property type="match status" value="1"/>
</dbReference>